<accession>A0ABY5NLL7</accession>
<reference evidence="1" key="1">
    <citation type="submission" date="2022-01" db="EMBL/GenBank/DDBJ databases">
        <title>Microbacterium eymi and Microbacterium rhizovicinus sp. nov., isolated from the rhizospheric soil of Elymus tsukushiensis, a plant native to the Dokdo Islands, Republic of Korea.</title>
        <authorList>
            <person name="Hwang Y.J."/>
        </authorList>
    </citation>
    <scope>NUCLEOTIDE SEQUENCE</scope>
    <source>
        <strain evidence="1">KUDC0405</strain>
    </source>
</reference>
<dbReference type="Proteomes" id="UP001054811">
    <property type="component" value="Chromosome"/>
</dbReference>
<proteinExistence type="predicted"/>
<organism evidence="1 2">
    <name type="scientific">Microbacterium elymi</name>
    <dbReference type="NCBI Taxonomy" id="2909587"/>
    <lineage>
        <taxon>Bacteria</taxon>
        <taxon>Bacillati</taxon>
        <taxon>Actinomycetota</taxon>
        <taxon>Actinomycetes</taxon>
        <taxon>Micrococcales</taxon>
        <taxon>Microbacteriaceae</taxon>
        <taxon>Microbacterium</taxon>
    </lineage>
</organism>
<evidence type="ECO:0000313" key="1">
    <source>
        <dbReference type="EMBL" id="UUT36079.1"/>
    </source>
</evidence>
<name>A0ABY5NLL7_9MICO</name>
<evidence type="ECO:0000313" key="2">
    <source>
        <dbReference type="Proteomes" id="UP001054811"/>
    </source>
</evidence>
<dbReference type="EMBL" id="CP091139">
    <property type="protein sequence ID" value="UUT36079.1"/>
    <property type="molecule type" value="Genomic_DNA"/>
</dbReference>
<dbReference type="RefSeq" id="WP_259612727.1">
    <property type="nucleotide sequence ID" value="NZ_CP091139.2"/>
</dbReference>
<keyword evidence="2" id="KW-1185">Reference proteome</keyword>
<protein>
    <submittedName>
        <fullName evidence="1">Uncharacterized protein</fullName>
    </submittedName>
</protein>
<sequence>MPRLEFSLDEVPFSMRGSWLSVSRVTGLHTRSPHVHLVSHQTGMHPVLAVLVYDRGELLEALPAASPQAACDGTRHPASWRRSSPT</sequence>
<gene>
    <name evidence="1" type="ORF">L2X98_23670</name>
</gene>